<dbReference type="EMBL" id="APLQ01000010">
    <property type="protein sequence ID" value="ENO16836.1"/>
    <property type="molecule type" value="Genomic_DNA"/>
</dbReference>
<evidence type="ECO:0000313" key="5">
    <source>
        <dbReference type="EMBL" id="ENO16836.1"/>
    </source>
</evidence>
<sequence length="261" mass="28363">MRFDELLAGAGASSLVIPGSWGQGRATFGGLVAALAFQKMQAVVQAGRPLRALQVAFVGPVSVDEPLSFEVELLREGRAASQVEGRIKQAGETRLVALGSFGGDRESQVQVTPQPAPEVPTPDACRALDYIQGVTPEFTQHIEMRWAFGNLPFAGRADREMGGWMRFREPGSEMTDAHIIALVDAWPPAVLQHVKRPVPASSMSWSLEIVHPRPQMKADEPLLYRAEIDQAGSGYGHTHATIWNREGELVALSRQTVTVFG</sequence>
<evidence type="ECO:0000256" key="1">
    <source>
        <dbReference type="ARBA" id="ARBA00006538"/>
    </source>
</evidence>
<evidence type="ECO:0000256" key="2">
    <source>
        <dbReference type="ARBA" id="ARBA00022801"/>
    </source>
</evidence>
<dbReference type="CDD" id="cd03444">
    <property type="entry name" value="Thioesterase_II_repeat1"/>
    <property type="match status" value="1"/>
</dbReference>
<dbReference type="GO" id="GO:0005829">
    <property type="term" value="C:cytosol"/>
    <property type="evidence" value="ECO:0007669"/>
    <property type="project" value="TreeGrafter"/>
</dbReference>
<evidence type="ECO:0000259" key="3">
    <source>
        <dbReference type="Pfam" id="PF13622"/>
    </source>
</evidence>
<dbReference type="PANTHER" id="PTHR11066:SF34">
    <property type="entry name" value="ACYL-COENZYME A THIOESTERASE 8"/>
    <property type="match status" value="1"/>
</dbReference>
<dbReference type="SUPFAM" id="SSF54637">
    <property type="entry name" value="Thioesterase/thiol ester dehydrase-isomerase"/>
    <property type="match status" value="2"/>
</dbReference>
<evidence type="ECO:0000259" key="4">
    <source>
        <dbReference type="Pfam" id="PF20789"/>
    </source>
</evidence>
<dbReference type="Pfam" id="PF13622">
    <property type="entry name" value="4HBT_3"/>
    <property type="match status" value="1"/>
</dbReference>
<organism evidence="5 6">
    <name type="scientific">Marinobacter nanhaiticus D15-8W</name>
    <dbReference type="NCBI Taxonomy" id="626887"/>
    <lineage>
        <taxon>Bacteria</taxon>
        <taxon>Pseudomonadati</taxon>
        <taxon>Pseudomonadota</taxon>
        <taxon>Gammaproteobacteria</taxon>
        <taxon>Pseudomonadales</taxon>
        <taxon>Marinobacteraceae</taxon>
        <taxon>Marinobacter</taxon>
    </lineage>
</organism>
<dbReference type="Gene3D" id="2.40.160.210">
    <property type="entry name" value="Acyl-CoA thioesterase, double hotdog domain"/>
    <property type="match status" value="1"/>
</dbReference>
<accession>N6WZ59</accession>
<dbReference type="AlphaFoldDB" id="N6WZ59"/>
<dbReference type="Pfam" id="PF20789">
    <property type="entry name" value="4HBT_3C"/>
    <property type="match status" value="1"/>
</dbReference>
<dbReference type="GO" id="GO:0047617">
    <property type="term" value="F:fatty acyl-CoA hydrolase activity"/>
    <property type="evidence" value="ECO:0007669"/>
    <property type="project" value="InterPro"/>
</dbReference>
<keyword evidence="6" id="KW-1185">Reference proteome</keyword>
<dbReference type="STRING" id="626887.J057_03990"/>
<dbReference type="PATRIC" id="fig|626887.3.peg.785"/>
<keyword evidence="2" id="KW-0378">Hydrolase</keyword>
<feature type="domain" description="Acyl-CoA thioesterase-like C-terminal" evidence="4">
    <location>
        <begin position="122"/>
        <end position="259"/>
    </location>
</feature>
<dbReference type="eggNOG" id="COG1946">
    <property type="taxonomic scope" value="Bacteria"/>
</dbReference>
<name>N6WZ59_9GAMM</name>
<reference evidence="5 6" key="1">
    <citation type="journal article" date="2013" name="Genome Announc.">
        <title>Genome Sequence of the Polycyclic Aromatic Hydrocarbon-Degrading Bacterium Strain Marinobacter nanhaiticus D15-8WT.</title>
        <authorList>
            <person name="Cui Z."/>
            <person name="Gao W."/>
            <person name="Li Q."/>
            <person name="Xu G."/>
            <person name="Zheng L."/>
        </authorList>
    </citation>
    <scope>NUCLEOTIDE SEQUENCE [LARGE SCALE GENOMIC DNA]</scope>
    <source>
        <strain evidence="5 6">D15-8W</strain>
    </source>
</reference>
<dbReference type="InterPro" id="IPR029069">
    <property type="entry name" value="HotDog_dom_sf"/>
</dbReference>
<dbReference type="InterPro" id="IPR003703">
    <property type="entry name" value="Acyl_CoA_thio"/>
</dbReference>
<dbReference type="RefSeq" id="WP_004583346.1">
    <property type="nucleotide sequence ID" value="NZ_AP028878.1"/>
</dbReference>
<comment type="similarity">
    <text evidence="1">Belongs to the C/M/P thioester hydrolase family.</text>
</comment>
<dbReference type="PANTHER" id="PTHR11066">
    <property type="entry name" value="ACYL-COA THIOESTERASE"/>
    <property type="match status" value="1"/>
</dbReference>
<dbReference type="GO" id="GO:0009062">
    <property type="term" value="P:fatty acid catabolic process"/>
    <property type="evidence" value="ECO:0007669"/>
    <property type="project" value="TreeGrafter"/>
</dbReference>
<comment type="caution">
    <text evidence="5">The sequence shown here is derived from an EMBL/GenBank/DDBJ whole genome shotgun (WGS) entry which is preliminary data.</text>
</comment>
<feature type="domain" description="Acyl-CoA thioesterase-like N-terminal HotDog" evidence="3">
    <location>
        <begin position="17"/>
        <end position="102"/>
    </location>
</feature>
<dbReference type="HOGENOM" id="CLU_084775_1_0_6"/>
<evidence type="ECO:0000313" key="6">
    <source>
        <dbReference type="Proteomes" id="UP000013165"/>
    </source>
</evidence>
<dbReference type="InterPro" id="IPR049450">
    <property type="entry name" value="ACOT8-like_C"/>
</dbReference>
<dbReference type="OrthoDB" id="7059210at2"/>
<dbReference type="Proteomes" id="UP000013165">
    <property type="component" value="Unassembled WGS sequence"/>
</dbReference>
<dbReference type="InterPro" id="IPR042171">
    <property type="entry name" value="Acyl-CoA_hotdog"/>
</dbReference>
<proteinExistence type="inferred from homology"/>
<dbReference type="CDD" id="cd03445">
    <property type="entry name" value="Thioesterase_II_repeat2"/>
    <property type="match status" value="1"/>
</dbReference>
<dbReference type="GO" id="GO:0006637">
    <property type="term" value="P:acyl-CoA metabolic process"/>
    <property type="evidence" value="ECO:0007669"/>
    <property type="project" value="InterPro"/>
</dbReference>
<dbReference type="InterPro" id="IPR049449">
    <property type="entry name" value="TesB_ACOT8-like_N"/>
</dbReference>
<gene>
    <name evidence="5" type="ORF">J057_03990</name>
</gene>
<protein>
    <submittedName>
        <fullName evidence="5">Thioesterase family protein</fullName>
    </submittedName>
</protein>